<dbReference type="RefSeq" id="WP_037690571.1">
    <property type="nucleotide sequence ID" value="NZ_KQ948657.1"/>
</dbReference>
<dbReference type="AlphaFoldDB" id="A0A117R6J3"/>
<evidence type="ECO:0000313" key="1">
    <source>
        <dbReference type="EMBL" id="KUN73951.1"/>
    </source>
</evidence>
<reference evidence="1 2" key="1">
    <citation type="submission" date="2015-10" db="EMBL/GenBank/DDBJ databases">
        <title>Draft genome sequence of Streptomyces canus DSM 40017, type strain for the species Streptomyces canus.</title>
        <authorList>
            <person name="Ruckert C."/>
            <person name="Winkler A."/>
            <person name="Kalinowski J."/>
            <person name="Kampfer P."/>
            <person name="Glaeser S."/>
        </authorList>
    </citation>
    <scope>NUCLEOTIDE SEQUENCE [LARGE SCALE GENOMIC DNA]</scope>
    <source>
        <strain evidence="1 2">DSM 40017</strain>
    </source>
</reference>
<dbReference type="EMBL" id="LMWU01000005">
    <property type="protein sequence ID" value="KUN73951.1"/>
    <property type="molecule type" value="Genomic_DNA"/>
</dbReference>
<sequence>MTDETLFTDVCQTLARAGFDVTSAQSGEGTGLRVRQEGDFVVVSWVPSSELDPANRQDAEYDGIRAALRQALTEILTQAGYVAQPNEDSSEGWVSRA</sequence>
<name>A0A117R6J3_9ACTN</name>
<protein>
    <submittedName>
        <fullName evidence="1">Uncharacterized protein</fullName>
    </submittedName>
</protein>
<gene>
    <name evidence="1" type="ORF">AQJ46_06645</name>
</gene>
<organism evidence="1 2">
    <name type="scientific">Streptomyces canus</name>
    <dbReference type="NCBI Taxonomy" id="58343"/>
    <lineage>
        <taxon>Bacteria</taxon>
        <taxon>Bacillati</taxon>
        <taxon>Actinomycetota</taxon>
        <taxon>Actinomycetes</taxon>
        <taxon>Kitasatosporales</taxon>
        <taxon>Streptomycetaceae</taxon>
        <taxon>Streptomyces</taxon>
        <taxon>Streptomyces aurantiacus group</taxon>
    </lineage>
</organism>
<proteinExistence type="predicted"/>
<dbReference type="Proteomes" id="UP000053669">
    <property type="component" value="Unassembled WGS sequence"/>
</dbReference>
<evidence type="ECO:0000313" key="2">
    <source>
        <dbReference type="Proteomes" id="UP000053669"/>
    </source>
</evidence>
<comment type="caution">
    <text evidence="1">The sequence shown here is derived from an EMBL/GenBank/DDBJ whole genome shotgun (WGS) entry which is preliminary data.</text>
</comment>
<accession>A0A117R6J3</accession>